<evidence type="ECO:0000256" key="4">
    <source>
        <dbReference type="SAM" id="MobiDB-lite"/>
    </source>
</evidence>
<evidence type="ECO:0000256" key="3">
    <source>
        <dbReference type="ARBA" id="ARBA00022801"/>
    </source>
</evidence>
<name>A0ABY6E887_9ACTN</name>
<evidence type="ECO:0000313" key="8">
    <source>
        <dbReference type="Proteomes" id="UP001061298"/>
    </source>
</evidence>
<feature type="region of interest" description="Disordered" evidence="4">
    <location>
        <begin position="501"/>
        <end position="520"/>
    </location>
</feature>
<dbReference type="InterPro" id="IPR000073">
    <property type="entry name" value="AB_hydrolase_1"/>
</dbReference>
<accession>A0ABY6E887</accession>
<keyword evidence="8" id="KW-1185">Reference proteome</keyword>
<feature type="chain" id="PRO_5045700873" evidence="5">
    <location>
        <begin position="27"/>
        <end position="529"/>
    </location>
</feature>
<reference evidence="7" key="1">
    <citation type="submission" date="2022-10" db="EMBL/GenBank/DDBJ databases">
        <authorList>
            <person name="Mo P."/>
        </authorList>
    </citation>
    <scope>NUCLEOTIDE SEQUENCE</scope>
    <source>
        <strain evidence="7">HUAS 13-4</strain>
    </source>
</reference>
<proteinExistence type="inferred from homology"/>
<evidence type="ECO:0000259" key="6">
    <source>
        <dbReference type="Pfam" id="PF00561"/>
    </source>
</evidence>
<keyword evidence="3 7" id="KW-0378">Hydrolase</keyword>
<dbReference type="Gene3D" id="3.40.50.1820">
    <property type="entry name" value="alpha/beta hydrolase"/>
    <property type="match status" value="1"/>
</dbReference>
<dbReference type="PANTHER" id="PTHR43248:SF29">
    <property type="entry name" value="TRIPEPTIDYL AMINOPEPTIDASE"/>
    <property type="match status" value="1"/>
</dbReference>
<dbReference type="Proteomes" id="UP001061298">
    <property type="component" value="Chromosome"/>
</dbReference>
<dbReference type="InterPro" id="IPR051601">
    <property type="entry name" value="Serine_prot/Carboxylest_S33"/>
</dbReference>
<dbReference type="PANTHER" id="PTHR43248">
    <property type="entry name" value="2-SUCCINYL-6-HYDROXY-2,4-CYCLOHEXADIENE-1-CARBOXYLATE SYNTHASE"/>
    <property type="match status" value="1"/>
</dbReference>
<dbReference type="SUPFAM" id="SSF53474">
    <property type="entry name" value="alpha/beta-Hydrolases"/>
    <property type="match status" value="1"/>
</dbReference>
<dbReference type="InterPro" id="IPR029058">
    <property type="entry name" value="AB_hydrolase_fold"/>
</dbReference>
<evidence type="ECO:0000256" key="2">
    <source>
        <dbReference type="ARBA" id="ARBA00022729"/>
    </source>
</evidence>
<dbReference type="RefSeq" id="WP_263232917.1">
    <property type="nucleotide sequence ID" value="NZ_CP106793.1"/>
</dbReference>
<sequence length="529" mass="56933">MTHRAAVLCGAALVVAGMLTTVPADASTPRTTDTAPAAPLTWKKCGTTKYPTLQCATVTVPLDHATPRGQQITLALSRVPHTAKTYQGPLLVNPGGPGGSGLALAGYVASSLPKAVAAQYDVIGFDPRGVGKSKPALNCTPGYFTPVRPDTIPLTPSREKENLARVASFARACATKYADVLPYIDTVSTARDLDAIRQALGAEKISYFGYSYGTYLGAVYAKLFPQRVRRLVLDSIVDPEGVWYENNIRQDYAFNDRHRAFLAWVARHDEVYGLGTDPVVVEVKWKAMRSALAMNPAEQKVGASELEDTFMPGGYYDGYWPHLAEAFAAYVNDKDPRPLVEAYKRYGAVNASGDNNYSVYAAVQCRDASWPRDWSRWRADTWAVYAKAPFMSWSNAWYNAPCAFWPTGSLRPVDVSNDALPPTLLFQATDDAATPYQGGLTVHHLLRDSRLVVEQGGGNHGVTLSGNTCLDRYLAAYLATGAVPRGTGGIDAVCQKLPDPKPLTGKSASPEASGAGHGSTLHGLLGFHG</sequence>
<protein>
    <submittedName>
        <fullName evidence="7">Alpha/beta hydrolase</fullName>
    </submittedName>
</protein>
<dbReference type="GO" id="GO:0016787">
    <property type="term" value="F:hydrolase activity"/>
    <property type="evidence" value="ECO:0007669"/>
    <property type="project" value="UniProtKB-KW"/>
</dbReference>
<dbReference type="EMBL" id="CP106793">
    <property type="protein sequence ID" value="UXY22849.1"/>
    <property type="molecule type" value="Genomic_DNA"/>
</dbReference>
<gene>
    <name evidence="7" type="ORF">N8I84_32205</name>
</gene>
<keyword evidence="2 5" id="KW-0732">Signal</keyword>
<evidence type="ECO:0000256" key="1">
    <source>
        <dbReference type="ARBA" id="ARBA00010088"/>
    </source>
</evidence>
<organism evidence="7 8">
    <name type="scientific">Streptomyces cynarae</name>
    <dbReference type="NCBI Taxonomy" id="2981134"/>
    <lineage>
        <taxon>Bacteria</taxon>
        <taxon>Bacillati</taxon>
        <taxon>Actinomycetota</taxon>
        <taxon>Actinomycetes</taxon>
        <taxon>Kitasatosporales</taxon>
        <taxon>Streptomycetaceae</taxon>
        <taxon>Streptomyces</taxon>
    </lineage>
</organism>
<evidence type="ECO:0000256" key="5">
    <source>
        <dbReference type="SAM" id="SignalP"/>
    </source>
</evidence>
<comment type="similarity">
    <text evidence="1">Belongs to the peptidase S33 family.</text>
</comment>
<feature type="signal peptide" evidence="5">
    <location>
        <begin position="1"/>
        <end position="26"/>
    </location>
</feature>
<evidence type="ECO:0000313" key="7">
    <source>
        <dbReference type="EMBL" id="UXY22849.1"/>
    </source>
</evidence>
<dbReference type="Pfam" id="PF00561">
    <property type="entry name" value="Abhydrolase_1"/>
    <property type="match status" value="1"/>
</dbReference>
<feature type="domain" description="AB hydrolase-1" evidence="6">
    <location>
        <begin position="89"/>
        <end position="458"/>
    </location>
</feature>